<dbReference type="Proteomes" id="UP000018439">
    <property type="component" value="Chromosome"/>
</dbReference>
<dbReference type="InterPro" id="IPR041424">
    <property type="entry name" value="CinA_KH"/>
</dbReference>
<sequence length="415" mass="46081">MKIFAEIITVGDELLIGQVVDTNSAWMGKKLNQFGIAVNRITSVRDDSKEITEAVNSALKRVDIVLMTGGLGPTKDDITKTTLCQYFNTELVFDEAVYNNIKRILAGRIPMNEQNKSMAYVPKSCTVIPNHVGSASISWFDHQGKVLVSMPGVPDEMKTAMEQEILPRLNKKFDTDFILHETYIVKNYPESVLAEVLEEWEDKLPSFIRLAYLPKPGAMRLRLTAQGEDKAKLEETLRLAEEGLRKILKHDVFAEDDKPLEEQLGIWLRKHKYTVATAESCTGGRVAAKIAAIPGCSDYFNGSIVAYQNSVKRMQLGVQSATLEKHGAVSEETALEMVQGVCKQLHSDCGIATTGIAGPTGAAPGKPVGTVWIAVKCGDKIRTRLLNYDHGREMNIERTCNQGFFMLMELLQELK</sequence>
<feature type="domain" description="MoaB/Mog" evidence="2">
    <location>
        <begin position="6"/>
        <end position="172"/>
    </location>
</feature>
<dbReference type="SMART" id="SM00852">
    <property type="entry name" value="MoCF_biosynth"/>
    <property type="match status" value="1"/>
</dbReference>
<dbReference type="eggNOG" id="COG1058">
    <property type="taxonomic scope" value="Bacteria"/>
</dbReference>
<dbReference type="CDD" id="cd00885">
    <property type="entry name" value="cinA"/>
    <property type="match status" value="1"/>
</dbReference>
<evidence type="ECO:0000313" key="4">
    <source>
        <dbReference type="Proteomes" id="UP000018439"/>
    </source>
</evidence>
<accession>F3ZUX6</accession>
<organism evidence="3 4">
    <name type="scientific">Bacteroides coprosuis DSM 18011</name>
    <dbReference type="NCBI Taxonomy" id="679937"/>
    <lineage>
        <taxon>Bacteria</taxon>
        <taxon>Pseudomonadati</taxon>
        <taxon>Bacteroidota</taxon>
        <taxon>Bacteroidia</taxon>
        <taxon>Bacteroidales</taxon>
        <taxon>Bacteroidaceae</taxon>
        <taxon>Bacteroides</taxon>
    </lineage>
</organism>
<dbReference type="Gene3D" id="3.90.950.20">
    <property type="entry name" value="CinA-like"/>
    <property type="match status" value="1"/>
</dbReference>
<dbReference type="InterPro" id="IPR050101">
    <property type="entry name" value="CinA"/>
</dbReference>
<dbReference type="STRING" id="679937.Bcop_1233"/>
<keyword evidence="4" id="KW-1185">Reference proteome</keyword>
<dbReference type="eggNOG" id="COG1546">
    <property type="taxonomic scope" value="Bacteria"/>
</dbReference>
<dbReference type="Pfam" id="PF18146">
    <property type="entry name" value="CinA_KH"/>
    <property type="match status" value="1"/>
</dbReference>
<dbReference type="InterPro" id="IPR001453">
    <property type="entry name" value="MoaB/Mog_dom"/>
</dbReference>
<reference evidence="3 4" key="1">
    <citation type="journal article" date="2011" name="Stand. Genomic Sci.">
        <title>Non-contiguous finished genome sequence of Bacteroides coprosuis type strain (PC139).</title>
        <authorList>
            <person name="Land M."/>
            <person name="Held B."/>
            <person name="Gronow S."/>
            <person name="Abt B."/>
            <person name="Lucas S."/>
            <person name="Del Rio T.G."/>
            <person name="Nolan M."/>
            <person name="Tice H."/>
            <person name="Cheng J.F."/>
            <person name="Pitluck S."/>
            <person name="Liolios K."/>
            <person name="Pagani I."/>
            <person name="Ivanova N."/>
            <person name="Mavromatis K."/>
            <person name="Mikhailova N."/>
            <person name="Pati A."/>
            <person name="Tapia R."/>
            <person name="Han C."/>
            <person name="Goodwin L."/>
            <person name="Chen A."/>
            <person name="Palaniappan K."/>
            <person name="Hauser L."/>
            <person name="Brambilla E.M."/>
            <person name="Rohde M."/>
            <person name="Goker M."/>
            <person name="Detter J.C."/>
            <person name="Woyke T."/>
            <person name="Bristow J."/>
            <person name="Eisen J.A."/>
            <person name="Markowitz V."/>
            <person name="Hugenholtz P."/>
            <person name="Kyrpides N.C."/>
            <person name="Klenk H.P."/>
            <person name="Lapidus A."/>
        </authorList>
    </citation>
    <scope>NUCLEOTIDE SEQUENCE [LARGE SCALE GENOMIC DNA]</scope>
    <source>
        <strain evidence="3 4">DSM 18011</strain>
    </source>
</reference>
<evidence type="ECO:0000256" key="1">
    <source>
        <dbReference type="HAMAP-Rule" id="MF_00226"/>
    </source>
</evidence>
<dbReference type="InterPro" id="IPR008135">
    <property type="entry name" value="Competence-induced_CinA"/>
</dbReference>
<dbReference type="SUPFAM" id="SSF142433">
    <property type="entry name" value="CinA-like"/>
    <property type="match status" value="1"/>
</dbReference>
<protein>
    <recommendedName>
        <fullName evidence="1">CinA-like protein</fullName>
    </recommendedName>
</protein>
<dbReference type="InterPro" id="IPR036653">
    <property type="entry name" value="CinA-like_C"/>
</dbReference>
<gene>
    <name evidence="3" type="ORF">Bcop_1233</name>
</gene>
<dbReference type="NCBIfam" id="TIGR00199">
    <property type="entry name" value="PncC_domain"/>
    <property type="match status" value="1"/>
</dbReference>
<dbReference type="InterPro" id="IPR008136">
    <property type="entry name" value="CinA_C"/>
</dbReference>
<dbReference type="HOGENOM" id="CLU_030805_9_2_10"/>
<dbReference type="PANTHER" id="PTHR13939">
    <property type="entry name" value="NICOTINAMIDE-NUCLEOTIDE AMIDOHYDROLASE PNCC"/>
    <property type="match status" value="1"/>
</dbReference>
<dbReference type="Pfam" id="PF00994">
    <property type="entry name" value="MoCF_biosynth"/>
    <property type="match status" value="1"/>
</dbReference>
<name>F3ZUX6_9BACE</name>
<proteinExistence type="inferred from homology"/>
<dbReference type="OrthoDB" id="9801454at2"/>
<dbReference type="PANTHER" id="PTHR13939:SF0">
    <property type="entry name" value="NMN AMIDOHYDROLASE-LIKE PROTEIN YFAY"/>
    <property type="match status" value="1"/>
</dbReference>
<dbReference type="EMBL" id="CM001167">
    <property type="protein sequence ID" value="EGJ71436.1"/>
    <property type="molecule type" value="Genomic_DNA"/>
</dbReference>
<dbReference type="PIRSF" id="PIRSF006728">
    <property type="entry name" value="CinA"/>
    <property type="match status" value="1"/>
</dbReference>
<comment type="similarity">
    <text evidence="1">Belongs to the CinA family.</text>
</comment>
<dbReference type="Gene3D" id="3.40.980.10">
    <property type="entry name" value="MoaB/Mog-like domain"/>
    <property type="match status" value="1"/>
</dbReference>
<dbReference type="NCBIfam" id="TIGR00200">
    <property type="entry name" value="cinA_nterm"/>
    <property type="match status" value="1"/>
</dbReference>
<evidence type="ECO:0000259" key="2">
    <source>
        <dbReference type="SMART" id="SM00852"/>
    </source>
</evidence>
<dbReference type="Pfam" id="PF02464">
    <property type="entry name" value="CinA"/>
    <property type="match status" value="1"/>
</dbReference>
<evidence type="ECO:0000313" key="3">
    <source>
        <dbReference type="EMBL" id="EGJ71436.1"/>
    </source>
</evidence>
<dbReference type="InterPro" id="IPR036425">
    <property type="entry name" value="MoaB/Mog-like_dom_sf"/>
</dbReference>
<dbReference type="NCBIfam" id="TIGR00177">
    <property type="entry name" value="molyb_syn"/>
    <property type="match status" value="1"/>
</dbReference>
<dbReference type="SUPFAM" id="SSF53218">
    <property type="entry name" value="Molybdenum cofactor biosynthesis proteins"/>
    <property type="match status" value="1"/>
</dbReference>
<dbReference type="AlphaFoldDB" id="F3ZUX6"/>
<dbReference type="HAMAP" id="MF_00226_B">
    <property type="entry name" value="CinA_B"/>
    <property type="match status" value="1"/>
</dbReference>